<gene>
    <name evidence="2" type="ORF">BHU61_10040</name>
</gene>
<dbReference type="Proteomes" id="UP000249808">
    <property type="component" value="Unassembled WGS sequence"/>
</dbReference>
<evidence type="ECO:0000259" key="1">
    <source>
        <dbReference type="Pfam" id="PF01370"/>
    </source>
</evidence>
<dbReference type="InterPro" id="IPR050177">
    <property type="entry name" value="Lipid_A_modif_metabolic_enz"/>
</dbReference>
<evidence type="ECO:0000313" key="3">
    <source>
        <dbReference type="Proteomes" id="UP000249808"/>
    </source>
</evidence>
<dbReference type="PANTHER" id="PTHR43245">
    <property type="entry name" value="BIFUNCTIONAL POLYMYXIN RESISTANCE PROTEIN ARNA"/>
    <property type="match status" value="1"/>
</dbReference>
<dbReference type="SUPFAM" id="SSF51735">
    <property type="entry name" value="NAD(P)-binding Rossmann-fold domains"/>
    <property type="match status" value="1"/>
</dbReference>
<protein>
    <submittedName>
        <fullName evidence="2">UDP-glucose 4-epimerase</fullName>
    </submittedName>
</protein>
<keyword evidence="3" id="KW-1185">Reference proteome</keyword>
<dbReference type="EMBL" id="PZJH01000005">
    <property type="protein sequence ID" value="RAK44107.1"/>
    <property type="molecule type" value="Genomic_DNA"/>
</dbReference>
<dbReference type="Gene3D" id="3.40.50.720">
    <property type="entry name" value="NAD(P)-binding Rossmann-like Domain"/>
    <property type="match status" value="1"/>
</dbReference>
<evidence type="ECO:0000313" key="2">
    <source>
        <dbReference type="EMBL" id="RAK44107.1"/>
    </source>
</evidence>
<reference evidence="2 3" key="1">
    <citation type="journal article" date="2018" name="Front. Microbiol.">
        <title>Description and Comparative Genomics of Macrococcus caseolyticus subsp. hominis subsp. nov., Macrococcus goetzii sp. nov., Macrococcus epidermidis sp. nov., and Macrococcus bohemicus sp. nov., Novel Macrococci From Human Clinical Material With Virulence Potential and Suspected Uptake of Foreign DNA by Natural Transformation.</title>
        <authorList>
            <person name="Maslanova I."/>
            <person name="Wertheimer Z."/>
            <person name="Sedlacek I."/>
            <person name="Svec P."/>
            <person name="Indrakova A."/>
            <person name="Kovarovic V."/>
            <person name="Schumann P."/>
            <person name="Sproer C."/>
            <person name="Kralova S."/>
            <person name="Sedo O."/>
            <person name="Kristofova L."/>
            <person name="Vrbovska V."/>
            <person name="Fuzik T."/>
            <person name="Petras P."/>
            <person name="Zdrahal Z."/>
            <person name="Ruzickova V."/>
            <person name="Doskar J."/>
            <person name="Pantucek R."/>
        </authorList>
    </citation>
    <scope>NUCLEOTIDE SEQUENCE [LARGE SCALE GENOMIC DNA]</scope>
    <source>
        <strain evidence="2 3">01/688</strain>
    </source>
</reference>
<accession>A0A327ZP96</accession>
<dbReference type="Pfam" id="PF01370">
    <property type="entry name" value="Epimerase"/>
    <property type="match status" value="1"/>
</dbReference>
<name>A0A327ZP96_9STAP</name>
<feature type="domain" description="NAD-dependent epimerase/dehydratase" evidence="1">
    <location>
        <begin position="7"/>
        <end position="191"/>
    </location>
</feature>
<dbReference type="AlphaFoldDB" id="A0A327ZP96"/>
<dbReference type="InterPro" id="IPR036291">
    <property type="entry name" value="NAD(P)-bd_dom_sf"/>
</dbReference>
<dbReference type="InterPro" id="IPR001509">
    <property type="entry name" value="Epimerase_deHydtase"/>
</dbReference>
<comment type="caution">
    <text evidence="2">The sequence shown here is derived from an EMBL/GenBank/DDBJ whole genome shotgun (WGS) entry which is preliminary data.</text>
</comment>
<proteinExistence type="predicted"/>
<organism evidence="2 3">
    <name type="scientific">Macrococcus epidermidis</name>
    <dbReference type="NCBI Taxonomy" id="1902580"/>
    <lineage>
        <taxon>Bacteria</taxon>
        <taxon>Bacillati</taxon>
        <taxon>Bacillota</taxon>
        <taxon>Bacilli</taxon>
        <taxon>Bacillales</taxon>
        <taxon>Staphylococcaceae</taxon>
        <taxon>Macrococcus</taxon>
    </lineage>
</organism>
<dbReference type="PANTHER" id="PTHR43245:SF58">
    <property type="entry name" value="BLL5923 PROTEIN"/>
    <property type="match status" value="1"/>
</dbReference>
<sequence>MVEMKKVLITGTSGYVGRNLVHFLENNQYKVNQISVRDDKWMDKDFAHYDVVIHLAALVHNNEPGADMKRFMDVNYKLTKQLADKSKAEGVKQFIFFSTMAVFGLEGSVGRPEVVNKHTECKPVTEYGISKLKADEYLLDLSDDKFKVSIVRPPMIYGEDSPGNFKRLKQYAKFIPIYFDIHNERSAIYIGNLTLFVKALIDREAEGIYYPSDHQHFSTNNVIRTIRANQGKPCFAIPVPRIVYPMLRKISYFNKLYGNLTYSDDMDGNRNDLAFINVEEAVENAMK</sequence>